<proteinExistence type="predicted"/>
<dbReference type="Proteomes" id="UP001172791">
    <property type="component" value="Unassembled WGS sequence"/>
</dbReference>
<evidence type="ECO:0000313" key="2">
    <source>
        <dbReference type="EMBL" id="MDN4577082.1"/>
    </source>
</evidence>
<dbReference type="Proteomes" id="UP001172788">
    <property type="component" value="Unassembled WGS sequence"/>
</dbReference>
<evidence type="ECO:0000313" key="3">
    <source>
        <dbReference type="Proteomes" id="UP001172788"/>
    </source>
</evidence>
<name>A0AAW7MIU5_9BURK</name>
<sequence>MTSPAQRHYMRVTAARATAAAADTQAPINATAYERQLLQLAEDRRTLSQIQSMEKKADAKREMLPKYAAWVDGVLTSGSGVQDDVVMTVLVWRIDAGDYVGALPIAAHAIEHGLKLPEPYTRTTACVVAEEFADMARKARAGGGAVDTASLEAVSRITAEQDMPDQVRAKLLKEIGLSLIDSEPATALTRLLRAFELDKNVGVKKEIERLQTKLKNQSPTDAGAAGGS</sequence>
<dbReference type="EMBL" id="QAID01000029">
    <property type="protein sequence ID" value="MDN4577082.1"/>
    <property type="molecule type" value="Genomic_DNA"/>
</dbReference>
<dbReference type="GO" id="GO:0003677">
    <property type="term" value="F:DNA binding"/>
    <property type="evidence" value="ECO:0007669"/>
    <property type="project" value="InterPro"/>
</dbReference>
<dbReference type="Pfam" id="PF05944">
    <property type="entry name" value="Phage_term_smal"/>
    <property type="match status" value="1"/>
</dbReference>
<accession>A0AAW7MIU5</accession>
<organism evidence="1 4">
    <name type="scientific">Pandoraea cepalis</name>
    <dbReference type="NCBI Taxonomy" id="2508294"/>
    <lineage>
        <taxon>Bacteria</taxon>
        <taxon>Pseudomonadati</taxon>
        <taxon>Pseudomonadota</taxon>
        <taxon>Betaproteobacteria</taxon>
        <taxon>Burkholderiales</taxon>
        <taxon>Burkholderiaceae</taxon>
        <taxon>Pandoraea</taxon>
    </lineage>
</organism>
<evidence type="ECO:0000313" key="4">
    <source>
        <dbReference type="Proteomes" id="UP001172791"/>
    </source>
</evidence>
<protein>
    <recommendedName>
        <fullName evidence="5">Terminase</fullName>
    </recommendedName>
</protein>
<dbReference type="GO" id="GO:0004519">
    <property type="term" value="F:endonuclease activity"/>
    <property type="evidence" value="ECO:0007669"/>
    <property type="project" value="InterPro"/>
</dbReference>
<evidence type="ECO:0000313" key="1">
    <source>
        <dbReference type="EMBL" id="MDN4572667.1"/>
    </source>
</evidence>
<dbReference type="InterPro" id="IPR010270">
    <property type="entry name" value="Phage_P2_GpM"/>
</dbReference>
<dbReference type="RefSeq" id="WP_301233822.1">
    <property type="nucleotide sequence ID" value="NZ_QAIC01000029.1"/>
</dbReference>
<evidence type="ECO:0008006" key="5">
    <source>
        <dbReference type="Google" id="ProtNLM"/>
    </source>
</evidence>
<gene>
    <name evidence="1" type="ORF">DBA34_05255</name>
    <name evidence="2" type="ORF">DBB29_02970</name>
</gene>
<dbReference type="EMBL" id="QAIC01000029">
    <property type="protein sequence ID" value="MDN4572667.1"/>
    <property type="molecule type" value="Genomic_DNA"/>
</dbReference>
<reference evidence="1" key="1">
    <citation type="submission" date="2018-04" db="EMBL/GenBank/DDBJ databases">
        <authorList>
            <person name="Jy Z."/>
        </authorList>
    </citation>
    <scope>NUCLEOTIDE SEQUENCE</scope>
    <source>
        <strain evidence="2">AS13</strain>
        <strain evidence="1">LA18</strain>
    </source>
</reference>
<comment type="caution">
    <text evidence="1">The sequence shown here is derived from an EMBL/GenBank/DDBJ whole genome shotgun (WGS) entry which is preliminary data.</text>
</comment>
<keyword evidence="3" id="KW-1185">Reference proteome</keyword>
<dbReference type="AlphaFoldDB" id="A0AAW7MIU5"/>